<dbReference type="GO" id="GO:0005886">
    <property type="term" value="C:plasma membrane"/>
    <property type="evidence" value="ECO:0007669"/>
    <property type="project" value="UniProtKB-SubCell"/>
</dbReference>
<evidence type="ECO:0000313" key="8">
    <source>
        <dbReference type="EMBL" id="TDN43996.1"/>
    </source>
</evidence>
<dbReference type="PIRSF" id="PIRSF035875">
    <property type="entry name" value="RNase_BN"/>
    <property type="match status" value="1"/>
</dbReference>
<dbReference type="AlphaFoldDB" id="A0A4R6DGZ5"/>
<feature type="transmembrane region" description="Helical" evidence="7">
    <location>
        <begin position="192"/>
        <end position="218"/>
    </location>
</feature>
<keyword evidence="4 7" id="KW-1133">Transmembrane helix</keyword>
<sequence>MAQDQQKPAPDDSRKPDSPADLTKPTFVYTLKKTLREFSSDQCTDLAASLTYYTVLALFPGLLAVVSILGLVSDPAKTIDTLLDVVRNVGGGQVADLLQKPIEGLVRSPAAPVTFIVGLVGALWSASGYVGAFGRAMNRIYNVREGRPIWKLRPTMLGVTLFTVVLLVLGLLALVSGPLARAFGDVIGLGDVAALVLSIVQWPILLAIMIIVVAVLYYWAPNIKQSKFKWVSGGALLAIGIWIIASVGFGFYVGNFSNYNATYGSLGGVIVFLLWIWITNNALLFGAEFDAELERGRQLQAGIRAEEDIQLPERDTRQIEKQDEQRAKDVLEGIKIRQSAGRSDD</sequence>
<comment type="caution">
    <text evidence="8">The sequence shown here is derived from an EMBL/GenBank/DDBJ whole genome shotgun (WGS) entry which is preliminary data.</text>
</comment>
<keyword evidence="2" id="KW-1003">Cell membrane</keyword>
<proteinExistence type="predicted"/>
<feature type="region of interest" description="Disordered" evidence="6">
    <location>
        <begin position="1"/>
        <end position="23"/>
    </location>
</feature>
<feature type="compositionally biased region" description="Basic and acidic residues" evidence="6">
    <location>
        <begin position="9"/>
        <end position="18"/>
    </location>
</feature>
<dbReference type="Pfam" id="PF03631">
    <property type="entry name" value="Virul_fac_BrkB"/>
    <property type="match status" value="1"/>
</dbReference>
<accession>A0A4R6DGZ5</accession>
<protein>
    <submittedName>
        <fullName evidence="8">Membrane protein</fullName>
    </submittedName>
</protein>
<gene>
    <name evidence="8" type="ORF">EDF64_106170</name>
</gene>
<reference evidence="8 9" key="1">
    <citation type="submission" date="2019-03" db="EMBL/GenBank/DDBJ databases">
        <title>Genomic analyses of the natural microbiome of Caenorhabditis elegans.</title>
        <authorList>
            <person name="Samuel B."/>
        </authorList>
    </citation>
    <scope>NUCLEOTIDE SEQUENCE [LARGE SCALE GENOMIC DNA]</scope>
    <source>
        <strain evidence="8 9">JUb65</strain>
    </source>
</reference>
<organism evidence="8 9">
    <name type="scientific">Curtobacterium flaccumfaciens</name>
    <dbReference type="NCBI Taxonomy" id="2035"/>
    <lineage>
        <taxon>Bacteria</taxon>
        <taxon>Bacillati</taxon>
        <taxon>Actinomycetota</taxon>
        <taxon>Actinomycetes</taxon>
        <taxon>Micrococcales</taxon>
        <taxon>Microbacteriaceae</taxon>
        <taxon>Curtobacterium</taxon>
    </lineage>
</organism>
<evidence type="ECO:0000313" key="9">
    <source>
        <dbReference type="Proteomes" id="UP000295764"/>
    </source>
</evidence>
<dbReference type="NCBIfam" id="TIGR00765">
    <property type="entry name" value="yihY_not_rbn"/>
    <property type="match status" value="1"/>
</dbReference>
<feature type="transmembrane region" description="Helical" evidence="7">
    <location>
        <begin position="265"/>
        <end position="287"/>
    </location>
</feature>
<dbReference type="InterPro" id="IPR017039">
    <property type="entry name" value="Virul_fac_BrkB"/>
</dbReference>
<dbReference type="STRING" id="2035.RU06_07280"/>
<feature type="transmembrane region" description="Helical" evidence="7">
    <location>
        <begin position="230"/>
        <end position="253"/>
    </location>
</feature>
<dbReference type="RefSeq" id="WP_133519975.1">
    <property type="nucleotide sequence ID" value="NZ_SNVW01000006.1"/>
</dbReference>
<dbReference type="PANTHER" id="PTHR30213">
    <property type="entry name" value="INNER MEMBRANE PROTEIN YHJD"/>
    <property type="match status" value="1"/>
</dbReference>
<evidence type="ECO:0000256" key="4">
    <source>
        <dbReference type="ARBA" id="ARBA00022989"/>
    </source>
</evidence>
<evidence type="ECO:0000256" key="3">
    <source>
        <dbReference type="ARBA" id="ARBA00022692"/>
    </source>
</evidence>
<evidence type="ECO:0000256" key="1">
    <source>
        <dbReference type="ARBA" id="ARBA00004651"/>
    </source>
</evidence>
<evidence type="ECO:0000256" key="7">
    <source>
        <dbReference type="SAM" id="Phobius"/>
    </source>
</evidence>
<feature type="transmembrane region" description="Helical" evidence="7">
    <location>
        <begin position="50"/>
        <end position="72"/>
    </location>
</feature>
<feature type="transmembrane region" description="Helical" evidence="7">
    <location>
        <begin position="113"/>
        <end position="134"/>
    </location>
</feature>
<comment type="subcellular location">
    <subcellularLocation>
        <location evidence="1">Cell membrane</location>
        <topology evidence="1">Multi-pass membrane protein</topology>
    </subcellularLocation>
</comment>
<evidence type="ECO:0000256" key="6">
    <source>
        <dbReference type="SAM" id="MobiDB-lite"/>
    </source>
</evidence>
<dbReference type="PANTHER" id="PTHR30213:SF0">
    <property type="entry name" value="UPF0761 MEMBRANE PROTEIN YIHY"/>
    <property type="match status" value="1"/>
</dbReference>
<dbReference type="OrthoDB" id="9781030at2"/>
<dbReference type="Proteomes" id="UP000295764">
    <property type="component" value="Unassembled WGS sequence"/>
</dbReference>
<feature type="transmembrane region" description="Helical" evidence="7">
    <location>
        <begin position="155"/>
        <end position="180"/>
    </location>
</feature>
<dbReference type="EMBL" id="SNVW01000006">
    <property type="protein sequence ID" value="TDN43996.1"/>
    <property type="molecule type" value="Genomic_DNA"/>
</dbReference>
<keyword evidence="3 7" id="KW-0812">Transmembrane</keyword>
<evidence type="ECO:0000256" key="2">
    <source>
        <dbReference type="ARBA" id="ARBA00022475"/>
    </source>
</evidence>
<name>A0A4R6DGZ5_9MICO</name>
<evidence type="ECO:0000256" key="5">
    <source>
        <dbReference type="ARBA" id="ARBA00023136"/>
    </source>
</evidence>
<keyword evidence="5 7" id="KW-0472">Membrane</keyword>